<proteinExistence type="predicted"/>
<evidence type="ECO:0000313" key="1">
    <source>
        <dbReference type="EMBL" id="CAG8585167.1"/>
    </source>
</evidence>
<comment type="caution">
    <text evidence="1">The sequence shown here is derived from an EMBL/GenBank/DDBJ whole genome shotgun (WGS) entry which is preliminary data.</text>
</comment>
<protein>
    <submittedName>
        <fullName evidence="1">5470_t:CDS:1</fullName>
    </submittedName>
</protein>
<organism evidence="1 2">
    <name type="scientific">Gigaspora margarita</name>
    <dbReference type="NCBI Taxonomy" id="4874"/>
    <lineage>
        <taxon>Eukaryota</taxon>
        <taxon>Fungi</taxon>
        <taxon>Fungi incertae sedis</taxon>
        <taxon>Mucoromycota</taxon>
        <taxon>Glomeromycotina</taxon>
        <taxon>Glomeromycetes</taxon>
        <taxon>Diversisporales</taxon>
        <taxon>Gigasporaceae</taxon>
        <taxon>Gigaspora</taxon>
    </lineage>
</organism>
<reference evidence="1 2" key="1">
    <citation type="submission" date="2021-06" db="EMBL/GenBank/DDBJ databases">
        <authorList>
            <person name="Kallberg Y."/>
            <person name="Tangrot J."/>
            <person name="Rosling A."/>
        </authorList>
    </citation>
    <scope>NUCLEOTIDE SEQUENCE [LARGE SCALE GENOMIC DNA]</scope>
    <source>
        <strain evidence="1 2">120-4 pot B 10/14</strain>
    </source>
</reference>
<gene>
    <name evidence="1" type="ORF">GMARGA_LOCUS6140</name>
</gene>
<dbReference type="Proteomes" id="UP000789901">
    <property type="component" value="Unassembled WGS sequence"/>
</dbReference>
<keyword evidence="2" id="KW-1185">Reference proteome</keyword>
<accession>A0ABN7UIS9</accession>
<name>A0ABN7UIS9_GIGMA</name>
<evidence type="ECO:0000313" key="2">
    <source>
        <dbReference type="Proteomes" id="UP000789901"/>
    </source>
</evidence>
<feature type="non-terminal residue" evidence="1">
    <location>
        <position position="62"/>
    </location>
</feature>
<sequence length="62" mass="7425">MRQICSFDNQSHARKVENMINANQVDMNLILLEAQTKESYEILNEAKFRKWHEVLNKAKFKE</sequence>
<dbReference type="EMBL" id="CAJVQB010002726">
    <property type="protein sequence ID" value="CAG8585167.1"/>
    <property type="molecule type" value="Genomic_DNA"/>
</dbReference>